<evidence type="ECO:0000313" key="7">
    <source>
        <dbReference type="Proteomes" id="UP000197596"/>
    </source>
</evidence>
<reference evidence="5 8" key="2">
    <citation type="journal article" date="2020" name="Front. Plant Sci.">
        <title>Isolation of Rhizosphere Bacteria That Improve Quality and Water Stress Tolerance in Greenhouse Ornamentals.</title>
        <authorList>
            <person name="Nordstedt N.P."/>
            <person name="Jones M.L."/>
        </authorList>
    </citation>
    <scope>NUCLEOTIDE SEQUENCE [LARGE SCALE GENOMIC DNA]</scope>
    <source>
        <strain evidence="5 8">C6C2</strain>
    </source>
</reference>
<dbReference type="Pfam" id="PF07729">
    <property type="entry name" value="FCD"/>
    <property type="match status" value="1"/>
</dbReference>
<feature type="domain" description="HTH gntR-type" evidence="4">
    <location>
        <begin position="2"/>
        <end position="69"/>
    </location>
</feature>
<keyword evidence="2" id="KW-0238">DNA-binding</keyword>
<dbReference type="RefSeq" id="WP_079218958.1">
    <property type="nucleotide sequence ID" value="NZ_CP018845.1"/>
</dbReference>
<dbReference type="InterPro" id="IPR008920">
    <property type="entry name" value="TF_FadR/GntR_C"/>
</dbReference>
<sequence>METISLRIYRTLTDEIISGALPPGSALEEIALSERFKVSRTPIRQALRELAARGMIELKPRKGGIVTSIGVAELSDMLEAMCELEALCCRICAERMSAVQKKQLELVHLESQECVANGDDAGYLALNKKFHHLICAGAHNKSLSDMIDNLRDRLAMFRAAQTGVDKRLTMSHDEHDAIISAILASDPEKAYLAMRNHTTRLSIHVLEVIKEHQG</sequence>
<organism evidence="6 7">
    <name type="scientific">Herbaspirillum robiniae</name>
    <dbReference type="NCBI Taxonomy" id="2014887"/>
    <lineage>
        <taxon>Bacteria</taxon>
        <taxon>Pseudomonadati</taxon>
        <taxon>Pseudomonadota</taxon>
        <taxon>Betaproteobacteria</taxon>
        <taxon>Burkholderiales</taxon>
        <taxon>Oxalobacteraceae</taxon>
        <taxon>Herbaspirillum</taxon>
    </lineage>
</organism>
<dbReference type="SMART" id="SM00345">
    <property type="entry name" value="HTH_GNTR"/>
    <property type="match status" value="1"/>
</dbReference>
<dbReference type="InterPro" id="IPR011711">
    <property type="entry name" value="GntR_C"/>
</dbReference>
<dbReference type="GO" id="GO:0003677">
    <property type="term" value="F:DNA binding"/>
    <property type="evidence" value="ECO:0007669"/>
    <property type="project" value="UniProtKB-KW"/>
</dbReference>
<evidence type="ECO:0000256" key="2">
    <source>
        <dbReference type="ARBA" id="ARBA00023125"/>
    </source>
</evidence>
<dbReference type="PROSITE" id="PS50949">
    <property type="entry name" value="HTH_GNTR"/>
    <property type="match status" value="1"/>
</dbReference>
<keyword evidence="3" id="KW-0804">Transcription</keyword>
<dbReference type="Gene3D" id="1.20.120.530">
    <property type="entry name" value="GntR ligand-binding domain-like"/>
    <property type="match status" value="1"/>
</dbReference>
<keyword evidence="8" id="KW-1185">Reference proteome</keyword>
<dbReference type="EMBL" id="NJGU01000006">
    <property type="protein sequence ID" value="OWY28680.1"/>
    <property type="molecule type" value="Genomic_DNA"/>
</dbReference>
<dbReference type="Proteomes" id="UP000197596">
    <property type="component" value="Unassembled WGS sequence"/>
</dbReference>
<accession>A0A246WQM3</accession>
<dbReference type="SUPFAM" id="SSF46785">
    <property type="entry name" value="Winged helix' DNA-binding domain"/>
    <property type="match status" value="1"/>
</dbReference>
<name>A0A246WQM3_9BURK</name>
<evidence type="ECO:0000313" key="6">
    <source>
        <dbReference type="EMBL" id="OWY28680.1"/>
    </source>
</evidence>
<dbReference type="InterPro" id="IPR000524">
    <property type="entry name" value="Tscrpt_reg_HTH_GntR"/>
</dbReference>
<dbReference type="SMART" id="SM00895">
    <property type="entry name" value="FCD"/>
    <property type="match status" value="1"/>
</dbReference>
<keyword evidence="1" id="KW-0805">Transcription regulation</keyword>
<evidence type="ECO:0000313" key="5">
    <source>
        <dbReference type="EMBL" id="NUU02197.1"/>
    </source>
</evidence>
<dbReference type="PANTHER" id="PTHR43537">
    <property type="entry name" value="TRANSCRIPTIONAL REGULATOR, GNTR FAMILY"/>
    <property type="match status" value="1"/>
</dbReference>
<evidence type="ECO:0000313" key="8">
    <source>
        <dbReference type="Proteomes" id="UP000536746"/>
    </source>
</evidence>
<dbReference type="EMBL" id="JABFMT010000010">
    <property type="protein sequence ID" value="NUU02197.1"/>
    <property type="molecule type" value="Genomic_DNA"/>
</dbReference>
<evidence type="ECO:0000256" key="1">
    <source>
        <dbReference type="ARBA" id="ARBA00023015"/>
    </source>
</evidence>
<reference evidence="6 7" key="1">
    <citation type="submission" date="2017-06" db="EMBL/GenBank/DDBJ databases">
        <title>Herbaspirillum phytohormonus sp. nov., isolated from the root nodule of Robinia pseudoacacia in lead-zinc mine.</title>
        <authorList>
            <person name="Fan M."/>
            <person name="Lin Y."/>
        </authorList>
    </citation>
    <scope>NUCLEOTIDE SEQUENCE [LARGE SCALE GENOMIC DNA]</scope>
    <source>
        <strain evidence="6 7">HZ10</strain>
    </source>
</reference>
<dbReference type="InterPro" id="IPR036388">
    <property type="entry name" value="WH-like_DNA-bd_sf"/>
</dbReference>
<dbReference type="Pfam" id="PF00392">
    <property type="entry name" value="GntR"/>
    <property type="match status" value="1"/>
</dbReference>
<dbReference type="Gene3D" id="1.10.10.10">
    <property type="entry name" value="Winged helix-like DNA-binding domain superfamily/Winged helix DNA-binding domain"/>
    <property type="match status" value="1"/>
</dbReference>
<dbReference type="AlphaFoldDB" id="A0A246WQM3"/>
<evidence type="ECO:0000256" key="3">
    <source>
        <dbReference type="ARBA" id="ARBA00023163"/>
    </source>
</evidence>
<dbReference type="GO" id="GO:0003700">
    <property type="term" value="F:DNA-binding transcription factor activity"/>
    <property type="evidence" value="ECO:0007669"/>
    <property type="project" value="InterPro"/>
</dbReference>
<dbReference type="CDD" id="cd07377">
    <property type="entry name" value="WHTH_GntR"/>
    <property type="match status" value="1"/>
</dbReference>
<dbReference type="OrthoDB" id="5343379at2"/>
<protein>
    <submittedName>
        <fullName evidence="6">GntR family transcriptional regulator</fullName>
    </submittedName>
</protein>
<dbReference type="SUPFAM" id="SSF48008">
    <property type="entry name" value="GntR ligand-binding domain-like"/>
    <property type="match status" value="1"/>
</dbReference>
<evidence type="ECO:0000259" key="4">
    <source>
        <dbReference type="PROSITE" id="PS50949"/>
    </source>
</evidence>
<dbReference type="PRINTS" id="PR00035">
    <property type="entry name" value="HTHGNTR"/>
</dbReference>
<dbReference type="PANTHER" id="PTHR43537:SF49">
    <property type="entry name" value="TRANSCRIPTIONAL REGULATORY PROTEIN"/>
    <property type="match status" value="1"/>
</dbReference>
<proteinExistence type="predicted"/>
<dbReference type="Proteomes" id="UP000536746">
    <property type="component" value="Unassembled WGS sequence"/>
</dbReference>
<dbReference type="InterPro" id="IPR036390">
    <property type="entry name" value="WH_DNA-bd_sf"/>
</dbReference>
<comment type="caution">
    <text evidence="6">The sequence shown here is derived from an EMBL/GenBank/DDBJ whole genome shotgun (WGS) entry which is preliminary data.</text>
</comment>
<gene>
    <name evidence="6" type="ORF">CEJ42_11875</name>
    <name evidence="5" type="ORF">HNO84_11355</name>
</gene>